<dbReference type="OrthoDB" id="2757522at2759"/>
<accession>A0A2R6NQA5</accession>
<protein>
    <submittedName>
        <fullName evidence="2">Uncharacterized protein</fullName>
    </submittedName>
</protein>
<feature type="compositionally biased region" description="Basic and acidic residues" evidence="1">
    <location>
        <begin position="29"/>
        <end position="45"/>
    </location>
</feature>
<feature type="compositionally biased region" description="Low complexity" evidence="1">
    <location>
        <begin position="62"/>
        <end position="76"/>
    </location>
</feature>
<comment type="caution">
    <text evidence="2">The sequence shown here is derived from an EMBL/GenBank/DDBJ whole genome shotgun (WGS) entry which is preliminary data.</text>
</comment>
<feature type="region of interest" description="Disordered" evidence="1">
    <location>
        <begin position="88"/>
        <end position="131"/>
    </location>
</feature>
<dbReference type="AlphaFoldDB" id="A0A2R6NQA5"/>
<keyword evidence="3" id="KW-1185">Reference proteome</keyword>
<dbReference type="Proteomes" id="UP000186601">
    <property type="component" value="Unassembled WGS sequence"/>
</dbReference>
<name>A0A2R6NQA5_9APHY</name>
<gene>
    <name evidence="2" type="ORF">PHLCEN_2v9587</name>
</gene>
<feature type="region of interest" description="Disordered" evidence="1">
    <location>
        <begin position="1"/>
        <end position="76"/>
    </location>
</feature>
<evidence type="ECO:0000256" key="1">
    <source>
        <dbReference type="SAM" id="MobiDB-lite"/>
    </source>
</evidence>
<feature type="compositionally biased region" description="Polar residues" evidence="1">
    <location>
        <begin position="46"/>
        <end position="58"/>
    </location>
</feature>
<organism evidence="2 3">
    <name type="scientific">Hermanssonia centrifuga</name>
    <dbReference type="NCBI Taxonomy" id="98765"/>
    <lineage>
        <taxon>Eukaryota</taxon>
        <taxon>Fungi</taxon>
        <taxon>Dikarya</taxon>
        <taxon>Basidiomycota</taxon>
        <taxon>Agaricomycotina</taxon>
        <taxon>Agaricomycetes</taxon>
        <taxon>Polyporales</taxon>
        <taxon>Meruliaceae</taxon>
        <taxon>Hermanssonia</taxon>
    </lineage>
</organism>
<reference evidence="2 3" key="1">
    <citation type="submission" date="2018-02" db="EMBL/GenBank/DDBJ databases">
        <title>Genome sequence of the basidiomycete white-rot fungus Phlebia centrifuga.</title>
        <authorList>
            <person name="Granchi Z."/>
            <person name="Peng M."/>
            <person name="de Vries R.P."/>
            <person name="Hilden K."/>
            <person name="Makela M.R."/>
            <person name="Grigoriev I."/>
            <person name="Riley R."/>
        </authorList>
    </citation>
    <scope>NUCLEOTIDE SEQUENCE [LARGE SCALE GENOMIC DNA]</scope>
    <source>
        <strain evidence="2 3">FBCC195</strain>
    </source>
</reference>
<evidence type="ECO:0000313" key="2">
    <source>
        <dbReference type="EMBL" id="PSR74708.1"/>
    </source>
</evidence>
<dbReference type="EMBL" id="MLYV02000961">
    <property type="protein sequence ID" value="PSR74708.1"/>
    <property type="molecule type" value="Genomic_DNA"/>
</dbReference>
<evidence type="ECO:0000313" key="3">
    <source>
        <dbReference type="Proteomes" id="UP000186601"/>
    </source>
</evidence>
<proteinExistence type="predicted"/>
<sequence>MSAPISAISEDVLNHEHDVQQSGSMIRRVSWDVKDGRQAESDISEKTSPMSRHASSTMAAYGGPHSDPPSSSSIFGCSAAMPSEVAFFGPPISGRRPRQEEDGGVRIAGGRPGDRETSSLHTLPPPYNDYL</sequence>